<accession>A0A1Y3B8I6</accession>
<proteinExistence type="predicted"/>
<organism evidence="1 2">
    <name type="scientific">Euroglyphus maynei</name>
    <name type="common">Mayne's house dust mite</name>
    <dbReference type="NCBI Taxonomy" id="6958"/>
    <lineage>
        <taxon>Eukaryota</taxon>
        <taxon>Metazoa</taxon>
        <taxon>Ecdysozoa</taxon>
        <taxon>Arthropoda</taxon>
        <taxon>Chelicerata</taxon>
        <taxon>Arachnida</taxon>
        <taxon>Acari</taxon>
        <taxon>Acariformes</taxon>
        <taxon>Sarcoptiformes</taxon>
        <taxon>Astigmata</taxon>
        <taxon>Psoroptidia</taxon>
        <taxon>Analgoidea</taxon>
        <taxon>Pyroglyphidae</taxon>
        <taxon>Pyroglyphinae</taxon>
        <taxon>Euroglyphus</taxon>
    </lineage>
</organism>
<keyword evidence="2" id="KW-1185">Reference proteome</keyword>
<gene>
    <name evidence="1" type="ORF">BLA29_009261</name>
</gene>
<name>A0A1Y3B8I6_EURMA</name>
<evidence type="ECO:0000313" key="1">
    <source>
        <dbReference type="EMBL" id="OTF77190.1"/>
    </source>
</evidence>
<dbReference type="EMBL" id="MUJZ01033913">
    <property type="protein sequence ID" value="OTF77190.1"/>
    <property type="molecule type" value="Genomic_DNA"/>
</dbReference>
<reference evidence="1 2" key="1">
    <citation type="submission" date="2017-03" db="EMBL/GenBank/DDBJ databases">
        <title>Genome Survey of Euroglyphus maynei.</title>
        <authorList>
            <person name="Arlian L.G."/>
            <person name="Morgan M.S."/>
            <person name="Rider S.D."/>
        </authorList>
    </citation>
    <scope>NUCLEOTIDE SEQUENCE [LARGE SCALE GENOMIC DNA]</scope>
    <source>
        <strain evidence="1">Arlian Lab</strain>
        <tissue evidence="1">Whole body</tissue>
    </source>
</reference>
<comment type="caution">
    <text evidence="1">The sequence shown here is derived from an EMBL/GenBank/DDBJ whole genome shotgun (WGS) entry which is preliminary data.</text>
</comment>
<sequence>MIDPGCQSHRYDFCDVIDPKLTLLSYRESKNRKRKTQLPFKIGVALSPSTVAAVLTRSIN</sequence>
<evidence type="ECO:0000313" key="2">
    <source>
        <dbReference type="Proteomes" id="UP000194236"/>
    </source>
</evidence>
<dbReference type="Proteomes" id="UP000194236">
    <property type="component" value="Unassembled WGS sequence"/>
</dbReference>
<protein>
    <submittedName>
        <fullName evidence="1">Uncharacterized protein</fullName>
    </submittedName>
</protein>
<dbReference type="AlphaFoldDB" id="A0A1Y3B8I6"/>